<feature type="region of interest" description="Disordered" evidence="1">
    <location>
        <begin position="1"/>
        <end position="64"/>
    </location>
</feature>
<gene>
    <name evidence="2" type="ORF">TRIATDRAFT_86496</name>
</gene>
<protein>
    <submittedName>
        <fullName evidence="2">Uncharacterized protein</fullName>
    </submittedName>
</protein>
<dbReference type="OrthoDB" id="5153691at2759"/>
<comment type="caution">
    <text evidence="2">The sequence shown here is derived from an EMBL/GenBank/DDBJ whole genome shotgun (WGS) entry which is preliminary data.</text>
</comment>
<proteinExistence type="predicted"/>
<evidence type="ECO:0000256" key="1">
    <source>
        <dbReference type="SAM" id="MobiDB-lite"/>
    </source>
</evidence>
<evidence type="ECO:0000313" key="2">
    <source>
        <dbReference type="EMBL" id="EHK42632.1"/>
    </source>
</evidence>
<dbReference type="EMBL" id="ABDG02000026">
    <property type="protein sequence ID" value="EHK42632.1"/>
    <property type="molecule type" value="Genomic_DNA"/>
</dbReference>
<dbReference type="Proteomes" id="UP000005426">
    <property type="component" value="Unassembled WGS sequence"/>
</dbReference>
<feature type="compositionally biased region" description="Polar residues" evidence="1">
    <location>
        <begin position="17"/>
        <end position="26"/>
    </location>
</feature>
<sequence>MNRGAAAQEGEKARTATACQRTVSPQENHELATADARMPRDRVTRPSDHQRVDLQPGTDTASQETDIATRKASGYLLLKFEGHRAPSVEHLRVMDGASITRRRGNPAPTRHVRPELGDWTTASSYPIPVKPGADISELIQHPIGLSRRDRMAMDGILDLLK</sequence>
<dbReference type="HOGENOM" id="CLU_1643928_0_0_1"/>
<evidence type="ECO:0000313" key="3">
    <source>
        <dbReference type="Proteomes" id="UP000005426"/>
    </source>
</evidence>
<dbReference type="AlphaFoldDB" id="G9P237"/>
<feature type="compositionally biased region" description="Basic and acidic residues" evidence="1">
    <location>
        <begin position="27"/>
        <end position="52"/>
    </location>
</feature>
<organism evidence="2 3">
    <name type="scientific">Hypocrea atroviridis (strain ATCC 20476 / IMI 206040)</name>
    <name type="common">Trichoderma atroviride</name>
    <dbReference type="NCBI Taxonomy" id="452589"/>
    <lineage>
        <taxon>Eukaryota</taxon>
        <taxon>Fungi</taxon>
        <taxon>Dikarya</taxon>
        <taxon>Ascomycota</taxon>
        <taxon>Pezizomycotina</taxon>
        <taxon>Sordariomycetes</taxon>
        <taxon>Hypocreomycetidae</taxon>
        <taxon>Hypocreales</taxon>
        <taxon>Hypocreaceae</taxon>
        <taxon>Trichoderma</taxon>
    </lineage>
</organism>
<keyword evidence="3" id="KW-1185">Reference proteome</keyword>
<accession>G9P237</accession>
<name>G9P237_HYPAI</name>
<reference evidence="2 3" key="1">
    <citation type="journal article" date="2011" name="Genome Biol.">
        <title>Comparative genome sequence analysis underscores mycoparasitism as the ancestral life style of Trichoderma.</title>
        <authorList>
            <person name="Kubicek C.P."/>
            <person name="Herrera-Estrella A."/>
            <person name="Seidl-Seiboth V."/>
            <person name="Martinez D.A."/>
            <person name="Druzhinina I.S."/>
            <person name="Thon M."/>
            <person name="Zeilinger S."/>
            <person name="Casas-Flores S."/>
            <person name="Horwitz B.A."/>
            <person name="Mukherjee P.K."/>
            <person name="Mukherjee M."/>
            <person name="Kredics L."/>
            <person name="Alcaraz L.D."/>
            <person name="Aerts A."/>
            <person name="Antal Z."/>
            <person name="Atanasova L."/>
            <person name="Cervantes-Badillo M.G."/>
            <person name="Challacombe J."/>
            <person name="Chertkov O."/>
            <person name="McCluskey K."/>
            <person name="Coulpier F."/>
            <person name="Deshpande N."/>
            <person name="von Doehren H."/>
            <person name="Ebbole D.J."/>
            <person name="Esquivel-Naranjo E.U."/>
            <person name="Fekete E."/>
            <person name="Flipphi M."/>
            <person name="Glaser F."/>
            <person name="Gomez-Rodriguez E.Y."/>
            <person name="Gruber S."/>
            <person name="Han C."/>
            <person name="Henrissat B."/>
            <person name="Hermosa R."/>
            <person name="Hernandez-Onate M."/>
            <person name="Karaffa L."/>
            <person name="Kosti I."/>
            <person name="Le Crom S."/>
            <person name="Lindquist E."/>
            <person name="Lucas S."/>
            <person name="Luebeck M."/>
            <person name="Luebeck P.S."/>
            <person name="Margeot A."/>
            <person name="Metz B."/>
            <person name="Misra M."/>
            <person name="Nevalainen H."/>
            <person name="Omann M."/>
            <person name="Packer N."/>
            <person name="Perrone G."/>
            <person name="Uresti-Rivera E.E."/>
            <person name="Salamov A."/>
            <person name="Schmoll M."/>
            <person name="Seiboth B."/>
            <person name="Shapiro H."/>
            <person name="Sukno S."/>
            <person name="Tamayo-Ramos J.A."/>
            <person name="Tisch D."/>
            <person name="Wiest A."/>
            <person name="Wilkinson H.H."/>
            <person name="Zhang M."/>
            <person name="Coutinho P.M."/>
            <person name="Kenerley C.M."/>
            <person name="Monte E."/>
            <person name="Baker S.E."/>
            <person name="Grigoriev I.V."/>
        </authorList>
    </citation>
    <scope>NUCLEOTIDE SEQUENCE [LARGE SCALE GENOMIC DNA]</scope>
    <source>
        <strain evidence="3">ATCC 20476 / IMI 206040</strain>
    </source>
</reference>